<sequence length="134" mass="14030">MKNPVIPYALTAALGILLVIVISVVGLNQQEAIQDEQNGEEKQGEEQQEKSQDEGSGGGETAANGEEIFQSNCASCHGSDLSGGVGPDLTSVGSDYSKEEIKEIIANGFPPNMPAGIVKGKKADALAQWLSEQK</sequence>
<dbReference type="PROSITE" id="PS51007">
    <property type="entry name" value="CYTC"/>
    <property type="match status" value="1"/>
</dbReference>
<evidence type="ECO:0000256" key="4">
    <source>
        <dbReference type="ARBA" id="ARBA00022982"/>
    </source>
</evidence>
<comment type="caution">
    <text evidence="10">The sequence shown here is derived from an EMBL/GenBank/DDBJ whole genome shotgun (WGS) entry which is preliminary data.</text>
</comment>
<feature type="transmembrane region" description="Helical" evidence="8">
    <location>
        <begin position="6"/>
        <end position="27"/>
    </location>
</feature>
<evidence type="ECO:0000256" key="2">
    <source>
        <dbReference type="ARBA" id="ARBA00022617"/>
    </source>
</evidence>
<keyword evidence="8" id="KW-0472">Membrane</keyword>
<protein>
    <submittedName>
        <fullName evidence="10">Cytochrome c550</fullName>
    </submittedName>
</protein>
<dbReference type="Proteomes" id="UP001597502">
    <property type="component" value="Unassembled WGS sequence"/>
</dbReference>
<keyword evidence="8" id="KW-1133">Transmembrane helix</keyword>
<name>A0ABW5V0D4_9BACI</name>
<keyword evidence="1" id="KW-0813">Transport</keyword>
<dbReference type="Pfam" id="PF13442">
    <property type="entry name" value="Cytochrome_CBB3"/>
    <property type="match status" value="1"/>
</dbReference>
<dbReference type="PANTHER" id="PTHR37823">
    <property type="entry name" value="CYTOCHROME C-553-LIKE"/>
    <property type="match status" value="1"/>
</dbReference>
<evidence type="ECO:0000256" key="1">
    <source>
        <dbReference type="ARBA" id="ARBA00022448"/>
    </source>
</evidence>
<dbReference type="PIRSF" id="PIRSF000025">
    <property type="entry name" value="Cytc_Bsub_c550"/>
    <property type="match status" value="1"/>
</dbReference>
<dbReference type="InterPro" id="IPR036909">
    <property type="entry name" value="Cyt_c-like_dom_sf"/>
</dbReference>
<feature type="domain" description="Cytochrome c" evidence="9">
    <location>
        <begin position="60"/>
        <end position="134"/>
    </location>
</feature>
<evidence type="ECO:0000256" key="5">
    <source>
        <dbReference type="ARBA" id="ARBA00023004"/>
    </source>
</evidence>
<keyword evidence="8" id="KW-0812">Transmembrane</keyword>
<keyword evidence="2 6" id="KW-0349">Heme</keyword>
<evidence type="ECO:0000256" key="7">
    <source>
        <dbReference type="SAM" id="MobiDB-lite"/>
    </source>
</evidence>
<evidence type="ECO:0000313" key="10">
    <source>
        <dbReference type="EMBL" id="MFD2759443.1"/>
    </source>
</evidence>
<dbReference type="SUPFAM" id="SSF46626">
    <property type="entry name" value="Cytochrome c"/>
    <property type="match status" value="1"/>
</dbReference>
<evidence type="ECO:0000256" key="8">
    <source>
        <dbReference type="SAM" id="Phobius"/>
    </source>
</evidence>
<gene>
    <name evidence="10" type="primary">cccA</name>
    <name evidence="10" type="ORF">ACFSUO_00380</name>
</gene>
<evidence type="ECO:0000313" key="11">
    <source>
        <dbReference type="Proteomes" id="UP001597502"/>
    </source>
</evidence>
<keyword evidence="4" id="KW-0249">Electron transport</keyword>
<proteinExistence type="predicted"/>
<evidence type="ECO:0000259" key="9">
    <source>
        <dbReference type="PROSITE" id="PS51007"/>
    </source>
</evidence>
<dbReference type="NCBIfam" id="NF045773">
    <property type="entry name" value="cytochro_C550"/>
    <property type="match status" value="1"/>
</dbReference>
<keyword evidence="5 6" id="KW-0408">Iron</keyword>
<evidence type="ECO:0000256" key="6">
    <source>
        <dbReference type="PROSITE-ProRule" id="PRU00433"/>
    </source>
</evidence>
<dbReference type="EMBL" id="JBHUNA010000001">
    <property type="protein sequence ID" value="MFD2759443.1"/>
    <property type="molecule type" value="Genomic_DNA"/>
</dbReference>
<keyword evidence="3 6" id="KW-0479">Metal-binding</keyword>
<evidence type="ECO:0000256" key="3">
    <source>
        <dbReference type="ARBA" id="ARBA00022723"/>
    </source>
</evidence>
<dbReference type="InterPro" id="IPR051811">
    <property type="entry name" value="Cytochrome_c550/c551-like"/>
</dbReference>
<dbReference type="RefSeq" id="WP_382389941.1">
    <property type="nucleotide sequence ID" value="NZ_JBHUNA010000001.1"/>
</dbReference>
<dbReference type="Gene3D" id="1.10.760.10">
    <property type="entry name" value="Cytochrome c-like domain"/>
    <property type="match status" value="1"/>
</dbReference>
<accession>A0ABW5V0D4</accession>
<feature type="region of interest" description="Disordered" evidence="7">
    <location>
        <begin position="35"/>
        <end position="67"/>
    </location>
</feature>
<dbReference type="InterPro" id="IPR012218">
    <property type="entry name" value="Cyt_c_BACSU-c550-type"/>
</dbReference>
<reference evidence="11" key="1">
    <citation type="journal article" date="2019" name="Int. J. Syst. Evol. Microbiol.">
        <title>The Global Catalogue of Microorganisms (GCM) 10K type strain sequencing project: providing services to taxonomists for standard genome sequencing and annotation.</title>
        <authorList>
            <consortium name="The Broad Institute Genomics Platform"/>
            <consortium name="The Broad Institute Genome Sequencing Center for Infectious Disease"/>
            <person name="Wu L."/>
            <person name="Ma J."/>
        </authorList>
    </citation>
    <scope>NUCLEOTIDE SEQUENCE [LARGE SCALE GENOMIC DNA]</scope>
    <source>
        <strain evidence="11">TISTR 1535</strain>
    </source>
</reference>
<dbReference type="InterPro" id="IPR054780">
    <property type="entry name" value="Cytochro_C550_firm"/>
</dbReference>
<keyword evidence="11" id="KW-1185">Reference proteome</keyword>
<feature type="compositionally biased region" description="Basic and acidic residues" evidence="7">
    <location>
        <begin position="39"/>
        <end position="53"/>
    </location>
</feature>
<dbReference type="InterPro" id="IPR009056">
    <property type="entry name" value="Cyt_c-like_dom"/>
</dbReference>
<organism evidence="10 11">
    <name type="scientific">Lentibacillus juripiscarius</name>
    <dbReference type="NCBI Taxonomy" id="257446"/>
    <lineage>
        <taxon>Bacteria</taxon>
        <taxon>Bacillati</taxon>
        <taxon>Bacillota</taxon>
        <taxon>Bacilli</taxon>
        <taxon>Bacillales</taxon>
        <taxon>Bacillaceae</taxon>
        <taxon>Lentibacillus</taxon>
    </lineage>
</organism>
<dbReference type="PANTHER" id="PTHR37823:SF4">
    <property type="entry name" value="MENAQUINOL-CYTOCHROME C REDUCTASE CYTOCHROME B_C SUBUNIT"/>
    <property type="match status" value="1"/>
</dbReference>